<dbReference type="InterPro" id="IPR016181">
    <property type="entry name" value="Acyl_CoA_acyltransferase"/>
</dbReference>
<evidence type="ECO:0000313" key="3">
    <source>
        <dbReference type="Proteomes" id="UP000054770"/>
    </source>
</evidence>
<accession>A0A158JW00</accession>
<dbReference type="OrthoDB" id="9799092at2"/>
<proteinExistence type="predicted"/>
<comment type="caution">
    <text evidence="2">The sequence shown here is derived from an EMBL/GenBank/DDBJ whole genome shotgun (WGS) entry which is preliminary data.</text>
</comment>
<dbReference type="GO" id="GO:0016747">
    <property type="term" value="F:acyltransferase activity, transferring groups other than amino-acyl groups"/>
    <property type="evidence" value="ECO:0007669"/>
    <property type="project" value="InterPro"/>
</dbReference>
<dbReference type="EMBL" id="FCON02000050">
    <property type="protein sequence ID" value="SAL72663.1"/>
    <property type="molecule type" value="Genomic_DNA"/>
</dbReference>
<protein>
    <submittedName>
        <fullName evidence="2">Acetyltransferase</fullName>
    </submittedName>
</protein>
<gene>
    <name evidence="2" type="ORF">AWB68_04307</name>
</gene>
<dbReference type="PROSITE" id="PS51186">
    <property type="entry name" value="GNAT"/>
    <property type="match status" value="1"/>
</dbReference>
<dbReference type="PANTHER" id="PTHR43072">
    <property type="entry name" value="N-ACETYLTRANSFERASE"/>
    <property type="match status" value="1"/>
</dbReference>
<dbReference type="AlphaFoldDB" id="A0A158JW00"/>
<organism evidence="2 3">
    <name type="scientific">Caballeronia choica</name>
    <dbReference type="NCBI Taxonomy" id="326476"/>
    <lineage>
        <taxon>Bacteria</taxon>
        <taxon>Pseudomonadati</taxon>
        <taxon>Pseudomonadota</taxon>
        <taxon>Betaproteobacteria</taxon>
        <taxon>Burkholderiales</taxon>
        <taxon>Burkholderiaceae</taxon>
        <taxon>Caballeronia</taxon>
    </lineage>
</organism>
<dbReference type="InterPro" id="IPR000182">
    <property type="entry name" value="GNAT_dom"/>
</dbReference>
<dbReference type="Pfam" id="PF00583">
    <property type="entry name" value="Acetyltransf_1"/>
    <property type="match status" value="1"/>
</dbReference>
<keyword evidence="3" id="KW-1185">Reference proteome</keyword>
<evidence type="ECO:0000313" key="2">
    <source>
        <dbReference type="EMBL" id="SAL72663.1"/>
    </source>
</evidence>
<dbReference type="RefSeq" id="WP_087646383.1">
    <property type="nucleotide sequence ID" value="NZ_FCON02000050.1"/>
</dbReference>
<dbReference type="SUPFAM" id="SSF55729">
    <property type="entry name" value="Acyl-CoA N-acyltransferases (Nat)"/>
    <property type="match status" value="1"/>
</dbReference>
<feature type="domain" description="N-acetyltransferase" evidence="1">
    <location>
        <begin position="6"/>
        <end position="171"/>
    </location>
</feature>
<reference evidence="2" key="1">
    <citation type="submission" date="2016-01" db="EMBL/GenBank/DDBJ databases">
        <authorList>
            <person name="Peeters C."/>
        </authorList>
    </citation>
    <scope>NUCLEOTIDE SEQUENCE [LARGE SCALE GENOMIC DNA]</scope>
    <source>
        <strain evidence="2">LMG 22940</strain>
    </source>
</reference>
<dbReference type="CDD" id="cd04301">
    <property type="entry name" value="NAT_SF"/>
    <property type="match status" value="1"/>
</dbReference>
<sequence>MNSPSFALRRLAAADASAYREIRLEGLRLHSDGFGASYDDEIIQPLPWFEARIVNHAVFGGWLDDGTLAGVAGLLVPAGAKLKHKGTLWGMYVRPAARGTGLAAALVERVLRHARDIVEEVQLVVAPDNEAAIRLYRAAGFEPYAREPRALKIDGLYHDSLLTTLPFAKPL</sequence>
<name>A0A158JW00_9BURK</name>
<dbReference type="Proteomes" id="UP000054770">
    <property type="component" value="Unassembled WGS sequence"/>
</dbReference>
<evidence type="ECO:0000259" key="1">
    <source>
        <dbReference type="PROSITE" id="PS51186"/>
    </source>
</evidence>
<dbReference type="Gene3D" id="3.40.630.30">
    <property type="match status" value="1"/>
</dbReference>